<accession>A0A1B1UBU2</accession>
<dbReference type="InterPro" id="IPR014710">
    <property type="entry name" value="RmlC-like_jellyroll"/>
</dbReference>
<dbReference type="Proteomes" id="UP000092839">
    <property type="component" value="Chromosome"/>
</dbReference>
<name>A0A1B1UBU2_9BRAD</name>
<evidence type="ECO:0000313" key="3">
    <source>
        <dbReference type="Proteomes" id="UP000092839"/>
    </source>
</evidence>
<proteinExistence type="predicted"/>
<dbReference type="SUPFAM" id="SSF51182">
    <property type="entry name" value="RmlC-like cupins"/>
    <property type="match status" value="1"/>
</dbReference>
<dbReference type="RefSeq" id="WP_065727422.1">
    <property type="nucleotide sequence ID" value="NZ_CP016428.1"/>
</dbReference>
<dbReference type="Gene3D" id="2.60.120.10">
    <property type="entry name" value="Jelly Rolls"/>
    <property type="match status" value="1"/>
</dbReference>
<dbReference type="InterPro" id="IPR011051">
    <property type="entry name" value="RmlC_Cupin_sf"/>
</dbReference>
<keyword evidence="3" id="KW-1185">Reference proteome</keyword>
<protein>
    <submittedName>
        <fullName evidence="2">Cupin</fullName>
    </submittedName>
</protein>
<feature type="domain" description="Cupin type-2" evidence="1">
    <location>
        <begin position="20"/>
        <end position="90"/>
    </location>
</feature>
<evidence type="ECO:0000259" key="1">
    <source>
        <dbReference type="Pfam" id="PF07883"/>
    </source>
</evidence>
<dbReference type="Pfam" id="PF07883">
    <property type="entry name" value="Cupin_2"/>
    <property type="match status" value="1"/>
</dbReference>
<dbReference type="KEGG" id="bic:LMTR13_08005"/>
<dbReference type="OrthoDB" id="9800684at2"/>
<evidence type="ECO:0000313" key="2">
    <source>
        <dbReference type="EMBL" id="ANW00136.1"/>
    </source>
</evidence>
<reference evidence="2 3" key="1">
    <citation type="submission" date="2016-07" db="EMBL/GenBank/DDBJ databases">
        <title>Complete genome sequence of Bradyrhizobium icense LMTR 13T, a potential inoculant strain isolated from lima bean (Phaseolus lunatus) in Peru.</title>
        <authorList>
            <person name="Ormeno-Orrillo E."/>
            <person name="Duran D."/>
            <person name="Rogel M.A."/>
            <person name="Rey L."/>
            <person name="Imperial J."/>
            <person name="Ruiz-Argueso T."/>
            <person name="Martinez-Romero E."/>
        </authorList>
    </citation>
    <scope>NUCLEOTIDE SEQUENCE [LARGE SCALE GENOMIC DNA]</scope>
    <source>
        <strain evidence="2 3">LMTR 13</strain>
    </source>
</reference>
<organism evidence="2 3">
    <name type="scientific">Bradyrhizobium icense</name>
    <dbReference type="NCBI Taxonomy" id="1274631"/>
    <lineage>
        <taxon>Bacteria</taxon>
        <taxon>Pseudomonadati</taxon>
        <taxon>Pseudomonadota</taxon>
        <taxon>Alphaproteobacteria</taxon>
        <taxon>Hyphomicrobiales</taxon>
        <taxon>Nitrobacteraceae</taxon>
        <taxon>Bradyrhizobium</taxon>
    </lineage>
</organism>
<sequence length="96" mass="10806">MHPARADIQVDTPEVRVTEWRLVPGSSTGRHVHEMDYVIVPITTSEMTVFAANGERSRARIDAGKSYFRKAGVDHDVHNETTSEIVFLEIELKDQG</sequence>
<dbReference type="EMBL" id="CP016428">
    <property type="protein sequence ID" value="ANW00136.1"/>
    <property type="molecule type" value="Genomic_DNA"/>
</dbReference>
<dbReference type="AlphaFoldDB" id="A0A1B1UBU2"/>
<dbReference type="InterPro" id="IPR013096">
    <property type="entry name" value="Cupin_2"/>
</dbReference>
<gene>
    <name evidence="2" type="ORF">LMTR13_08005</name>
</gene>